<name>A0A3M6QK51_9BURK</name>
<dbReference type="OrthoDB" id="9806238at2"/>
<feature type="domain" description="PKD/Chitinase" evidence="2">
    <location>
        <begin position="37"/>
        <end position="126"/>
    </location>
</feature>
<dbReference type="PANTHER" id="PTHR46182:SF2">
    <property type="entry name" value="FI19480P1"/>
    <property type="match status" value="1"/>
</dbReference>
<dbReference type="PANTHER" id="PTHR46182">
    <property type="entry name" value="FI19480P1"/>
    <property type="match status" value="1"/>
</dbReference>
<dbReference type="SMART" id="SM00089">
    <property type="entry name" value="PKD"/>
    <property type="match status" value="4"/>
</dbReference>
<dbReference type="Proteomes" id="UP000278006">
    <property type="component" value="Unassembled WGS sequence"/>
</dbReference>
<evidence type="ECO:0000313" key="4">
    <source>
        <dbReference type="Proteomes" id="UP000278006"/>
    </source>
</evidence>
<dbReference type="SUPFAM" id="SSF49299">
    <property type="entry name" value="PKD domain"/>
    <property type="match status" value="4"/>
</dbReference>
<proteinExistence type="predicted"/>
<feature type="domain" description="PKD/Chitinase" evidence="2">
    <location>
        <begin position="129"/>
        <end position="222"/>
    </location>
</feature>
<reference evidence="3 4" key="1">
    <citation type="submission" date="2018-10" db="EMBL/GenBank/DDBJ databases">
        <title>Draft genome of Cortibacter populi DSM10536.</title>
        <authorList>
            <person name="Bernier A.-M."/>
            <person name="Bernard K."/>
        </authorList>
    </citation>
    <scope>NUCLEOTIDE SEQUENCE [LARGE SCALE GENOMIC DNA]</scope>
    <source>
        <strain evidence="3 4">DSM 105136</strain>
    </source>
</reference>
<keyword evidence="4" id="KW-1185">Reference proteome</keyword>
<dbReference type="InterPro" id="IPR000601">
    <property type="entry name" value="PKD_dom"/>
</dbReference>
<comment type="caution">
    <text evidence="3">The sequence shown here is derived from an EMBL/GenBank/DDBJ whole genome shotgun (WGS) entry which is preliminary data.</text>
</comment>
<keyword evidence="1" id="KW-0732">Signal</keyword>
<dbReference type="Gene3D" id="2.60.40.10">
    <property type="entry name" value="Immunoglobulins"/>
    <property type="match status" value="6"/>
</dbReference>
<dbReference type="Pfam" id="PF22352">
    <property type="entry name" value="K319L-like_PKD"/>
    <property type="match status" value="3"/>
</dbReference>
<evidence type="ECO:0000259" key="2">
    <source>
        <dbReference type="SMART" id="SM00089"/>
    </source>
</evidence>
<evidence type="ECO:0000313" key="3">
    <source>
        <dbReference type="EMBL" id="RMX03458.1"/>
    </source>
</evidence>
<gene>
    <name evidence="3" type="ORF">D8I35_16375</name>
</gene>
<dbReference type="EMBL" id="RDQO01000006">
    <property type="protein sequence ID" value="RMX03458.1"/>
    <property type="molecule type" value="Genomic_DNA"/>
</dbReference>
<dbReference type="InterPro" id="IPR035986">
    <property type="entry name" value="PKD_dom_sf"/>
</dbReference>
<dbReference type="InterPro" id="IPR022409">
    <property type="entry name" value="PKD/Chitinase_dom"/>
</dbReference>
<sequence length="791" mass="82264">MKLSLRNLMAGLGTALFLAACGGGGDDSPAPTVTPPTAAISASVQSVPIGTAVTLDGSGSSTPNTGSITYSWALSSKPDDSAVELSGTAATVSFTPDVEGDYVAELTVNDGTATNSTSQTISATNPSPVAVISPASAAVLLGKTVTLDGSGSRPPTGKDASALTYQWTLTEQPDGDTTTLGDATASSISFLPATVGIYRLRLVVSYGDLTSEAGAEVIVNVANSSPVAVAKINGEEVTALTVTRGSTVSLDGNASSDPDGDILHYRWSFPAILSSKRIPRASNAEISNHTSAQASFVADAVGTFYVDFTVYDQSVATTKQLTITVVKAEADTSNTAPVAVIGLWGEDIDSLECETGGMGTIWPYCTIYASHSYDVDGGTWTYAWKYWNKEDTAKVYEASGSTINVPAATAGTWRIELTLTDAQGATGTDSVDLIIKNGANVAPSVRAAVELAKVLVGDTIIFDGSGSKDDNDDELTYQWTLRDRPDGSNAVLNASGSTATVVADQPGIYSAELLVIDSKGVASRSTSTNYSVVNVFAKKTNNPPVVGSLGLSQYGKAEGQVRIIADGATTAGTNLYASIYDPDQDTPLYYAWTVASRPAGSAEIADYSSSVAVTGGSATVNRAFPSLIAGDYEVEFLLSDGVETSAESFTLSVVPRENYPTLLLEYAGVLGDVVNPPADTAEWLQAFLPIRKSGGVYAVDGSTSTTSIVAWYRLTAFDQDYTITVQDNSSGIVTLVRGVSDGQIIRKGESVIFSVAYETEPASAYELNVVVGVKERESHFVSWIQTGAGSE</sequence>
<feature type="signal peptide" evidence="1">
    <location>
        <begin position="1"/>
        <end position="19"/>
    </location>
</feature>
<dbReference type="Pfam" id="PF18911">
    <property type="entry name" value="PKD_4"/>
    <property type="match status" value="1"/>
</dbReference>
<dbReference type="AlphaFoldDB" id="A0A3M6QK51"/>
<dbReference type="InterPro" id="IPR029865">
    <property type="entry name" value="KIAA0319-like"/>
</dbReference>
<dbReference type="GO" id="GO:0031410">
    <property type="term" value="C:cytoplasmic vesicle"/>
    <property type="evidence" value="ECO:0007669"/>
    <property type="project" value="TreeGrafter"/>
</dbReference>
<dbReference type="InterPro" id="IPR013783">
    <property type="entry name" value="Ig-like_fold"/>
</dbReference>
<feature type="chain" id="PRO_5018162043" description="PKD/Chitinase domain-containing protein" evidence="1">
    <location>
        <begin position="20"/>
        <end position="791"/>
    </location>
</feature>
<evidence type="ECO:0000256" key="1">
    <source>
        <dbReference type="SAM" id="SignalP"/>
    </source>
</evidence>
<feature type="domain" description="PKD/Chitinase" evidence="2">
    <location>
        <begin position="446"/>
        <end position="533"/>
    </location>
</feature>
<dbReference type="GO" id="GO:0016020">
    <property type="term" value="C:membrane"/>
    <property type="evidence" value="ECO:0007669"/>
    <property type="project" value="TreeGrafter"/>
</dbReference>
<protein>
    <recommendedName>
        <fullName evidence="2">PKD/Chitinase domain-containing protein</fullName>
    </recommendedName>
</protein>
<dbReference type="PROSITE" id="PS51257">
    <property type="entry name" value="PROKAR_LIPOPROTEIN"/>
    <property type="match status" value="1"/>
</dbReference>
<accession>A0A3M6QK51</accession>
<feature type="domain" description="PKD/Chitinase" evidence="2">
    <location>
        <begin position="233"/>
        <end position="328"/>
    </location>
</feature>
<organism evidence="3 4">
    <name type="scientific">Corticibacter populi</name>
    <dbReference type="NCBI Taxonomy" id="1550736"/>
    <lineage>
        <taxon>Bacteria</taxon>
        <taxon>Pseudomonadati</taxon>
        <taxon>Pseudomonadota</taxon>
        <taxon>Betaproteobacteria</taxon>
        <taxon>Burkholderiales</taxon>
        <taxon>Comamonadaceae</taxon>
        <taxon>Corticibacter</taxon>
    </lineage>
</organism>
<dbReference type="RefSeq" id="WP_122231353.1">
    <property type="nucleotide sequence ID" value="NZ_RDQO01000006.1"/>
</dbReference>